<evidence type="ECO:0000256" key="1">
    <source>
        <dbReference type="SAM" id="MobiDB-lite"/>
    </source>
</evidence>
<name>A0AAW2F9J4_9HYME</name>
<accession>A0AAW2F9J4</accession>
<dbReference type="Proteomes" id="UP001430953">
    <property type="component" value="Unassembled WGS sequence"/>
</dbReference>
<evidence type="ECO:0000313" key="2">
    <source>
        <dbReference type="EMBL" id="KAL0111875.1"/>
    </source>
</evidence>
<reference evidence="2 3" key="1">
    <citation type="submission" date="2023-03" db="EMBL/GenBank/DDBJ databases">
        <title>High recombination rates correlate with genetic variation in Cardiocondyla obscurior ants.</title>
        <authorList>
            <person name="Errbii M."/>
        </authorList>
    </citation>
    <scope>NUCLEOTIDE SEQUENCE [LARGE SCALE GENOMIC DNA]</scope>
    <source>
        <strain evidence="2">Alpha-2009</strain>
        <tissue evidence="2">Whole body</tissue>
    </source>
</reference>
<gene>
    <name evidence="2" type="ORF">PUN28_013227</name>
</gene>
<organism evidence="2 3">
    <name type="scientific">Cardiocondyla obscurior</name>
    <dbReference type="NCBI Taxonomy" id="286306"/>
    <lineage>
        <taxon>Eukaryota</taxon>
        <taxon>Metazoa</taxon>
        <taxon>Ecdysozoa</taxon>
        <taxon>Arthropoda</taxon>
        <taxon>Hexapoda</taxon>
        <taxon>Insecta</taxon>
        <taxon>Pterygota</taxon>
        <taxon>Neoptera</taxon>
        <taxon>Endopterygota</taxon>
        <taxon>Hymenoptera</taxon>
        <taxon>Apocrita</taxon>
        <taxon>Aculeata</taxon>
        <taxon>Formicoidea</taxon>
        <taxon>Formicidae</taxon>
        <taxon>Myrmicinae</taxon>
        <taxon>Cardiocondyla</taxon>
    </lineage>
</organism>
<dbReference type="AlphaFoldDB" id="A0AAW2F9J4"/>
<comment type="caution">
    <text evidence="2">The sequence shown here is derived from an EMBL/GenBank/DDBJ whole genome shotgun (WGS) entry which is preliminary data.</text>
</comment>
<evidence type="ECO:0000313" key="3">
    <source>
        <dbReference type="Proteomes" id="UP001430953"/>
    </source>
</evidence>
<feature type="region of interest" description="Disordered" evidence="1">
    <location>
        <begin position="1"/>
        <end position="25"/>
    </location>
</feature>
<protein>
    <submittedName>
        <fullName evidence="2">Uncharacterized protein</fullName>
    </submittedName>
</protein>
<keyword evidence="3" id="KW-1185">Reference proteome</keyword>
<dbReference type="EMBL" id="JADYXP020000013">
    <property type="protein sequence ID" value="KAL0111875.1"/>
    <property type="molecule type" value="Genomic_DNA"/>
</dbReference>
<proteinExistence type="predicted"/>
<sequence length="112" mass="13775">MSQERSRGLITNSNSSRARDRYRDKRKCVSASEMHRCDSTIPRPVPYNAPFKRSRCHFRRVLWGKKKKKKISRLGRRDFYEHRDIERTEREIYGRLDIPWQEYEKSAMRFRH</sequence>